<dbReference type="InterPro" id="IPR008509">
    <property type="entry name" value="MOT2/MFSD5"/>
</dbReference>
<feature type="transmembrane region" description="Helical" evidence="12">
    <location>
        <begin position="314"/>
        <end position="337"/>
    </location>
</feature>
<proteinExistence type="predicted"/>
<feature type="transmembrane region" description="Helical" evidence="12">
    <location>
        <begin position="178"/>
        <end position="201"/>
    </location>
</feature>
<comment type="caution">
    <text evidence="13">The sequence shown here is derived from an EMBL/GenBank/DDBJ whole genome shotgun (WGS) entry which is preliminary data.</text>
</comment>
<feature type="transmembrane region" description="Helical" evidence="12">
    <location>
        <begin position="6"/>
        <end position="32"/>
    </location>
</feature>
<keyword evidence="14" id="KW-1185">Reference proteome</keyword>
<dbReference type="EMBL" id="SKBN01000281">
    <property type="protein sequence ID" value="TGJ79511.1"/>
    <property type="molecule type" value="Genomic_DNA"/>
</dbReference>
<keyword evidence="8" id="KW-0406">Ion transport</keyword>
<evidence type="ECO:0000256" key="9">
    <source>
        <dbReference type="ARBA" id="ARBA00023136"/>
    </source>
</evidence>
<keyword evidence="5" id="KW-1003">Cell membrane</keyword>
<evidence type="ECO:0000256" key="8">
    <source>
        <dbReference type="ARBA" id="ARBA00023065"/>
    </source>
</evidence>
<feature type="transmembrane region" description="Helical" evidence="12">
    <location>
        <begin position="358"/>
        <end position="376"/>
    </location>
</feature>
<evidence type="ECO:0000256" key="3">
    <source>
        <dbReference type="ARBA" id="ARBA00021242"/>
    </source>
</evidence>
<dbReference type="Proteomes" id="UP000297716">
    <property type="component" value="Unassembled WGS sequence"/>
</dbReference>
<dbReference type="GO" id="GO:0006811">
    <property type="term" value="P:monoatomic ion transport"/>
    <property type="evidence" value="ECO:0007669"/>
    <property type="project" value="UniProtKB-KW"/>
</dbReference>
<protein>
    <recommendedName>
        <fullName evidence="3">Molybdate-anion transporter</fullName>
    </recommendedName>
    <alternativeName>
        <fullName evidence="10">Major facilitator superfamily domain-containing protein 5</fullName>
    </alternativeName>
    <alternativeName>
        <fullName evidence="11">Molybdate transporter 2 homolog</fullName>
    </alternativeName>
</protein>
<dbReference type="InterPro" id="IPR036259">
    <property type="entry name" value="MFS_trans_sf"/>
</dbReference>
<dbReference type="GO" id="GO:0015098">
    <property type="term" value="F:molybdate ion transmembrane transporter activity"/>
    <property type="evidence" value="ECO:0007669"/>
    <property type="project" value="InterPro"/>
</dbReference>
<keyword evidence="4" id="KW-0813">Transport</keyword>
<feature type="transmembrane region" description="Helical" evidence="12">
    <location>
        <begin position="414"/>
        <end position="432"/>
    </location>
</feature>
<keyword evidence="7 12" id="KW-1133">Transmembrane helix</keyword>
<feature type="transmembrane region" description="Helical" evidence="12">
    <location>
        <begin position="147"/>
        <end position="166"/>
    </location>
</feature>
<sequence>MNMGFDIYWIGLLVLAPVVVIVAGHKIILSALRWTSTEKRELDPLDEDARKLQLTFLRVYLLVIGSEWLQNPFMYSLFRNEKTLDEATVATLYISTYVAAAVSALFTGYLTDRFGRKRACLVFCGIHSLAAVSVCFDELPILILGRILGGIALTLLWTAFESWLIAEYNERGFAQSSLSLGSMFGIMTTSKCITAIFAGVLGHCVVLVLGSKIHPFILGVALDLSAAILMIRTWKENWGINSVVDEGTNDDKAAKAQQHLPSDRAATSLWNLRVCAMSFVTCCFDGTIFLFMFFWPEMLQDARDREHPEQNGTIPHGVIFASFMAIMVLGALSFNLMAGDPDGSHRGSTRYALTPTQLLRGALVVSAICFFAAAFVREEIALFVSFLLLEVCNGIYVPSVAYHRGTIVTDDARARVYSLMNIPLFVFVIVALHTANGGGGGGGDTGRRWQPVFLFCAVLLLLAALVTSTYLHVGNRSPKGFAEIASQDLAGVDRFPSVQAAEAELDPVVHEHV</sequence>
<comment type="subcellular location">
    <subcellularLocation>
        <location evidence="2">Cell membrane</location>
        <topology evidence="2">Multi-pass membrane protein</topology>
    </subcellularLocation>
</comment>
<evidence type="ECO:0000256" key="2">
    <source>
        <dbReference type="ARBA" id="ARBA00004651"/>
    </source>
</evidence>
<dbReference type="PANTHER" id="PTHR23516">
    <property type="entry name" value="SAM (S-ADENOSYL METHIONINE) TRANSPORTER"/>
    <property type="match status" value="1"/>
</dbReference>
<evidence type="ECO:0000256" key="11">
    <source>
        <dbReference type="ARBA" id="ARBA00032555"/>
    </source>
</evidence>
<evidence type="ECO:0000256" key="6">
    <source>
        <dbReference type="ARBA" id="ARBA00022692"/>
    </source>
</evidence>
<keyword evidence="9 12" id="KW-0472">Membrane</keyword>
<accession>A0A4Z0YJJ2</accession>
<evidence type="ECO:0000256" key="5">
    <source>
        <dbReference type="ARBA" id="ARBA00022475"/>
    </source>
</evidence>
<dbReference type="Gene3D" id="1.20.1250.20">
    <property type="entry name" value="MFS general substrate transporter like domains"/>
    <property type="match status" value="2"/>
</dbReference>
<feature type="transmembrane region" description="Helical" evidence="12">
    <location>
        <begin position="382"/>
        <end position="402"/>
    </location>
</feature>
<evidence type="ECO:0000313" key="13">
    <source>
        <dbReference type="EMBL" id="TGJ79511.1"/>
    </source>
</evidence>
<evidence type="ECO:0000256" key="4">
    <source>
        <dbReference type="ARBA" id="ARBA00022448"/>
    </source>
</evidence>
<dbReference type="PANTHER" id="PTHR23516:SF1">
    <property type="entry name" value="MOLYBDATE-ANION TRANSPORTER"/>
    <property type="match status" value="1"/>
</dbReference>
<organism evidence="13 14">
    <name type="scientific">Xylaria hypoxylon</name>
    <dbReference type="NCBI Taxonomy" id="37992"/>
    <lineage>
        <taxon>Eukaryota</taxon>
        <taxon>Fungi</taxon>
        <taxon>Dikarya</taxon>
        <taxon>Ascomycota</taxon>
        <taxon>Pezizomycotina</taxon>
        <taxon>Sordariomycetes</taxon>
        <taxon>Xylariomycetidae</taxon>
        <taxon>Xylariales</taxon>
        <taxon>Xylariaceae</taxon>
        <taxon>Xylaria</taxon>
    </lineage>
</organism>
<feature type="transmembrane region" description="Helical" evidence="12">
    <location>
        <begin position="274"/>
        <end position="294"/>
    </location>
</feature>
<dbReference type="SUPFAM" id="SSF103473">
    <property type="entry name" value="MFS general substrate transporter"/>
    <property type="match status" value="1"/>
</dbReference>
<gene>
    <name evidence="13" type="ORF">E0Z10_g9249</name>
</gene>
<evidence type="ECO:0000256" key="1">
    <source>
        <dbReference type="ARBA" id="ARBA00003019"/>
    </source>
</evidence>
<evidence type="ECO:0000256" key="10">
    <source>
        <dbReference type="ARBA" id="ARBA00030646"/>
    </source>
</evidence>
<keyword evidence="6 12" id="KW-0812">Transmembrane</keyword>
<feature type="transmembrane region" description="Helical" evidence="12">
    <location>
        <begin position="90"/>
        <end position="110"/>
    </location>
</feature>
<dbReference type="OrthoDB" id="263957at2759"/>
<comment type="function">
    <text evidence="1">Mediates high-affinity intracellular uptake of the rare oligo-element molybdenum.</text>
</comment>
<evidence type="ECO:0000256" key="12">
    <source>
        <dbReference type="SAM" id="Phobius"/>
    </source>
</evidence>
<evidence type="ECO:0000256" key="7">
    <source>
        <dbReference type="ARBA" id="ARBA00022989"/>
    </source>
</evidence>
<dbReference type="Pfam" id="PF05631">
    <property type="entry name" value="MFS_5"/>
    <property type="match status" value="1"/>
</dbReference>
<dbReference type="GO" id="GO:0005886">
    <property type="term" value="C:plasma membrane"/>
    <property type="evidence" value="ECO:0007669"/>
    <property type="project" value="UniProtKB-SubCell"/>
</dbReference>
<evidence type="ECO:0000313" key="14">
    <source>
        <dbReference type="Proteomes" id="UP000297716"/>
    </source>
</evidence>
<reference evidence="13 14" key="1">
    <citation type="submission" date="2019-03" db="EMBL/GenBank/DDBJ databases">
        <title>Draft genome sequence of Xylaria hypoxylon DSM 108379, a ubiquitous saprotrophic-parasitic fungi on hardwood.</title>
        <authorList>
            <person name="Buettner E."/>
            <person name="Leonhardt S."/>
            <person name="Gebauer A.M."/>
            <person name="Liers C."/>
            <person name="Hofrichter M."/>
            <person name="Kellner H."/>
        </authorList>
    </citation>
    <scope>NUCLEOTIDE SEQUENCE [LARGE SCALE GENOMIC DNA]</scope>
    <source>
        <strain evidence="13 14">DSM 108379</strain>
    </source>
</reference>
<dbReference type="AlphaFoldDB" id="A0A4Z0YJJ2"/>
<name>A0A4Z0YJJ2_9PEZI</name>
<feature type="transmembrane region" description="Helical" evidence="12">
    <location>
        <begin position="452"/>
        <end position="473"/>
    </location>
</feature>